<accession>A0AAD4K8Y9</accession>
<dbReference type="AlphaFoldDB" id="A0AAD4K8Y9"/>
<comment type="caution">
    <text evidence="1">The sequence shown here is derived from an EMBL/GenBank/DDBJ whole genome shotgun (WGS) entry which is preliminary data.</text>
</comment>
<feature type="non-terminal residue" evidence="1">
    <location>
        <position position="1"/>
    </location>
</feature>
<sequence>AFGKPNGQPGCQTEEEIAVRFYPHFYIKNQFWACTELGVPATIGYCPIATGFLNDARACVPWAEWYWSPTALPPSEPLP</sequence>
<proteinExistence type="predicted"/>
<gene>
    <name evidence="1" type="ORF">KR093_006869</name>
</gene>
<keyword evidence="2" id="KW-1185">Reference proteome</keyword>
<organism evidence="1 2">
    <name type="scientific">Drosophila rubida</name>
    <dbReference type="NCBI Taxonomy" id="30044"/>
    <lineage>
        <taxon>Eukaryota</taxon>
        <taxon>Metazoa</taxon>
        <taxon>Ecdysozoa</taxon>
        <taxon>Arthropoda</taxon>
        <taxon>Hexapoda</taxon>
        <taxon>Insecta</taxon>
        <taxon>Pterygota</taxon>
        <taxon>Neoptera</taxon>
        <taxon>Endopterygota</taxon>
        <taxon>Diptera</taxon>
        <taxon>Brachycera</taxon>
        <taxon>Muscomorpha</taxon>
        <taxon>Ephydroidea</taxon>
        <taxon>Drosophilidae</taxon>
        <taxon>Drosophila</taxon>
    </lineage>
</organism>
<dbReference type="PANTHER" id="PTHR20987:SF0">
    <property type="entry name" value="CHITIN-BINDING TYPE-2 DOMAIN-CONTAINING PROTEIN-RELATED"/>
    <property type="match status" value="1"/>
</dbReference>
<dbReference type="Proteomes" id="UP001200034">
    <property type="component" value="Unassembled WGS sequence"/>
</dbReference>
<dbReference type="GO" id="GO:0008061">
    <property type="term" value="F:chitin binding"/>
    <property type="evidence" value="ECO:0007669"/>
    <property type="project" value="InterPro"/>
</dbReference>
<dbReference type="SUPFAM" id="SSF57625">
    <property type="entry name" value="Invertebrate chitin-binding proteins"/>
    <property type="match status" value="1"/>
</dbReference>
<dbReference type="PANTHER" id="PTHR20987">
    <property type="entry name" value="CHITIN-BINDING TYPE-2 DOMAIN-CONTAINING PROTEIN-RELATED"/>
    <property type="match status" value="1"/>
</dbReference>
<reference evidence="1" key="1">
    <citation type="journal article" date="2021" name="Mol. Ecol. Resour.">
        <title>Phylogenomic analyses of the genus Drosophila reveals genomic signals of climate adaptation.</title>
        <authorList>
            <person name="Li F."/>
            <person name="Rane R.V."/>
            <person name="Luria V."/>
            <person name="Xiong Z."/>
            <person name="Chen J."/>
            <person name="Li Z."/>
            <person name="Catullo R.A."/>
            <person name="Griffin P.C."/>
            <person name="Schiffer M."/>
            <person name="Pearce S."/>
            <person name="Lee S.F."/>
            <person name="McElroy K."/>
            <person name="Stocker A."/>
            <person name="Shirriffs J."/>
            <person name="Cockerell F."/>
            <person name="Coppin C."/>
            <person name="Sgro C.M."/>
            <person name="Karger A."/>
            <person name="Cain J.W."/>
            <person name="Weber J.A."/>
            <person name="Santpere G."/>
            <person name="Kirschner M.W."/>
            <person name="Hoffmann A.A."/>
            <person name="Oakeshott J.G."/>
            <person name="Zhang G."/>
        </authorList>
    </citation>
    <scope>NUCLEOTIDE SEQUENCE</scope>
    <source>
        <strain evidence="1">BGI-SZ-2011g</strain>
    </source>
</reference>
<evidence type="ECO:0008006" key="3">
    <source>
        <dbReference type="Google" id="ProtNLM"/>
    </source>
</evidence>
<evidence type="ECO:0000313" key="2">
    <source>
        <dbReference type="Proteomes" id="UP001200034"/>
    </source>
</evidence>
<feature type="non-terminal residue" evidence="1">
    <location>
        <position position="79"/>
    </location>
</feature>
<evidence type="ECO:0000313" key="1">
    <source>
        <dbReference type="EMBL" id="KAH8381497.1"/>
    </source>
</evidence>
<dbReference type="EMBL" id="JAJJHW010000824">
    <property type="protein sequence ID" value="KAH8381497.1"/>
    <property type="molecule type" value="Genomic_DNA"/>
</dbReference>
<dbReference type="InterPro" id="IPR036508">
    <property type="entry name" value="Chitin-bd_dom_sf"/>
</dbReference>
<name>A0AAD4K8Y9_9MUSC</name>
<protein>
    <recommendedName>
        <fullName evidence="3">Chitin-binding type-2 domain-containing protein</fullName>
    </recommendedName>
</protein>